<keyword evidence="4" id="KW-1185">Reference proteome</keyword>
<evidence type="ECO:0000256" key="2">
    <source>
        <dbReference type="SAM" id="MobiDB-lite"/>
    </source>
</evidence>
<dbReference type="EMBL" id="JAULJE010000020">
    <property type="protein sequence ID" value="KAK1330996.1"/>
    <property type="molecule type" value="Genomic_DNA"/>
</dbReference>
<feature type="region of interest" description="Disordered" evidence="2">
    <location>
        <begin position="114"/>
        <end position="185"/>
    </location>
</feature>
<evidence type="ECO:0000313" key="3">
    <source>
        <dbReference type="EMBL" id="KAK1330996.1"/>
    </source>
</evidence>
<dbReference type="Proteomes" id="UP001177744">
    <property type="component" value="Unassembled WGS sequence"/>
</dbReference>
<gene>
    <name evidence="3" type="ORF">QTO34_008942</name>
</gene>
<evidence type="ECO:0000313" key="4">
    <source>
        <dbReference type="Proteomes" id="UP001177744"/>
    </source>
</evidence>
<dbReference type="AlphaFoldDB" id="A0AA40HHX0"/>
<evidence type="ECO:0000256" key="1">
    <source>
        <dbReference type="ARBA" id="ARBA00010096"/>
    </source>
</evidence>
<accession>A0AA40HHX0</accession>
<proteinExistence type="inferred from homology"/>
<name>A0AA40HHX0_CNENI</name>
<evidence type="ECO:0008006" key="5">
    <source>
        <dbReference type="Google" id="ProtNLM"/>
    </source>
</evidence>
<feature type="compositionally biased region" description="Basic and acidic residues" evidence="2">
    <location>
        <begin position="137"/>
        <end position="147"/>
    </location>
</feature>
<dbReference type="InterPro" id="IPR028237">
    <property type="entry name" value="PRR15"/>
</dbReference>
<comment type="similarity">
    <text evidence="1">Belongs to the PRR15 family.</text>
</comment>
<organism evidence="3 4">
    <name type="scientific">Cnephaeus nilssonii</name>
    <name type="common">Northern bat</name>
    <name type="synonym">Eptesicus nilssonii</name>
    <dbReference type="NCBI Taxonomy" id="3371016"/>
    <lineage>
        <taxon>Eukaryota</taxon>
        <taxon>Metazoa</taxon>
        <taxon>Chordata</taxon>
        <taxon>Craniata</taxon>
        <taxon>Vertebrata</taxon>
        <taxon>Euteleostomi</taxon>
        <taxon>Mammalia</taxon>
        <taxon>Eutheria</taxon>
        <taxon>Laurasiatheria</taxon>
        <taxon>Chiroptera</taxon>
        <taxon>Yangochiroptera</taxon>
        <taxon>Vespertilionidae</taxon>
        <taxon>Cnephaeus</taxon>
    </lineage>
</organism>
<sequence>MPCDSGELVTFLQPQGTWQLDAAWRWRVSPPLSPPLGSEGFPVDAWATDIAWLEGLRWLSIALRIESCPFDSRKSSEALLRSGSTMTEVGWWKLTFLRKKKSAPKVLYEIPDTYAQTEGSAEPPGPEGGGAGSDFNTRLEKIVDKNTKGKHVKVSNSGRFKEKKKVRATLAENPNLFDDREGQGQ</sequence>
<dbReference type="PANTHER" id="PTHR14581">
    <property type="match status" value="1"/>
</dbReference>
<dbReference type="PANTHER" id="PTHR14581:SF5">
    <property type="entry name" value="PROLINE-RICH PROTEIN 15-LIKE PROTEIN"/>
    <property type="match status" value="1"/>
</dbReference>
<protein>
    <recommendedName>
        <fullName evidence="5">Proline-rich protein 15-like protein</fullName>
    </recommendedName>
</protein>
<dbReference type="Pfam" id="PF15321">
    <property type="entry name" value="ATAD4"/>
    <property type="match status" value="1"/>
</dbReference>
<reference evidence="3" key="1">
    <citation type="submission" date="2023-06" db="EMBL/GenBank/DDBJ databases">
        <title>Reference genome for the Northern bat (Eptesicus nilssonii), a most northern bat species.</title>
        <authorList>
            <person name="Laine V.N."/>
            <person name="Pulliainen A.T."/>
            <person name="Lilley T.M."/>
        </authorList>
    </citation>
    <scope>NUCLEOTIDE SEQUENCE</scope>
    <source>
        <strain evidence="3">BLF_Eptnil</strain>
        <tissue evidence="3">Kidney</tissue>
    </source>
</reference>
<comment type="caution">
    <text evidence="3">The sequence shown here is derived from an EMBL/GenBank/DDBJ whole genome shotgun (WGS) entry which is preliminary data.</text>
</comment>